<accession>A0A2I8VJ46</accession>
<keyword evidence="2" id="KW-1185">Reference proteome</keyword>
<sequence length="84" mass="9846">MGTRPPDEFDERGWHEGEEGYLHECFCVRRDPWNPEEMPCPHPDDEDGDEADGRTALRFDLDVDLAFELRGRTVSISESFRFRT</sequence>
<reference evidence="1 2" key="1">
    <citation type="submission" date="2018-01" db="EMBL/GenBank/DDBJ databases">
        <title>Complete genome sequence of Salinigranum rubrum GX10T, an extremely halophilic archaeon isolated from a marine solar saltern.</title>
        <authorList>
            <person name="Han S."/>
        </authorList>
    </citation>
    <scope>NUCLEOTIDE SEQUENCE [LARGE SCALE GENOMIC DNA]</scope>
    <source>
        <strain evidence="1 2">GX10</strain>
    </source>
</reference>
<dbReference type="Proteomes" id="UP000236584">
    <property type="component" value="Chromosome"/>
</dbReference>
<dbReference type="KEGG" id="srub:C2R22_04910"/>
<proteinExistence type="predicted"/>
<dbReference type="EMBL" id="CP026309">
    <property type="protein sequence ID" value="AUV81079.1"/>
    <property type="molecule type" value="Genomic_DNA"/>
</dbReference>
<dbReference type="AlphaFoldDB" id="A0A2I8VJ46"/>
<evidence type="ECO:0000313" key="1">
    <source>
        <dbReference type="EMBL" id="AUV81079.1"/>
    </source>
</evidence>
<protein>
    <submittedName>
        <fullName evidence="1">Uncharacterized protein</fullName>
    </submittedName>
</protein>
<name>A0A2I8VJ46_9EURY</name>
<organism evidence="1 2">
    <name type="scientific">Salinigranum rubrum</name>
    <dbReference type="NCBI Taxonomy" id="755307"/>
    <lineage>
        <taxon>Archaea</taxon>
        <taxon>Methanobacteriati</taxon>
        <taxon>Methanobacteriota</taxon>
        <taxon>Stenosarchaea group</taxon>
        <taxon>Halobacteria</taxon>
        <taxon>Halobacteriales</taxon>
        <taxon>Haloferacaceae</taxon>
        <taxon>Salinigranum</taxon>
    </lineage>
</organism>
<evidence type="ECO:0000313" key="2">
    <source>
        <dbReference type="Proteomes" id="UP000236584"/>
    </source>
</evidence>
<dbReference type="RefSeq" id="WP_103424767.1">
    <property type="nucleotide sequence ID" value="NZ_CP026309.1"/>
</dbReference>
<dbReference type="GeneID" id="35591406"/>
<gene>
    <name evidence="1" type="ORF">C2R22_04910</name>
</gene>